<feature type="chain" id="PRO_5020694105" description="Putative auto-transporter adhesin head GIN domain-containing protein" evidence="1">
    <location>
        <begin position="32"/>
        <end position="210"/>
    </location>
</feature>
<dbReference type="InterPro" id="IPR021255">
    <property type="entry name" value="DUF2807"/>
</dbReference>
<evidence type="ECO:0000313" key="4">
    <source>
        <dbReference type="Proteomes" id="UP000295620"/>
    </source>
</evidence>
<accession>A0A4R6SX37</accession>
<organism evidence="3 4">
    <name type="scientific">Pedobacter metabolipauper</name>
    <dbReference type="NCBI Taxonomy" id="425513"/>
    <lineage>
        <taxon>Bacteria</taxon>
        <taxon>Pseudomonadati</taxon>
        <taxon>Bacteroidota</taxon>
        <taxon>Sphingobacteriia</taxon>
        <taxon>Sphingobacteriales</taxon>
        <taxon>Sphingobacteriaceae</taxon>
        <taxon>Pedobacter</taxon>
    </lineage>
</organism>
<dbReference type="EMBL" id="SNYC01000004">
    <property type="protein sequence ID" value="TDQ09723.1"/>
    <property type="molecule type" value="Genomic_DNA"/>
</dbReference>
<evidence type="ECO:0000256" key="1">
    <source>
        <dbReference type="SAM" id="SignalP"/>
    </source>
</evidence>
<proteinExistence type="predicted"/>
<sequence length="210" mass="22682">MIQDMKTLTKTFFSLVLIAGVMVSATVPALAVDNNKDATSAITAGLPFNKILVSGNVKVVLVQSTTPGVEVDTHFNPEKTRIQKKGLILMISSTEVDQVMVTVSVNDLQRIDASENSAVVTSGRFNVKYLQIFLKDYATANVNAVTGSLYTIIKGNASLKLSGAADQHTLIAKESANADLGRFKCKNMERFTSESLAAMHLPKSIMDQKK</sequence>
<dbReference type="AlphaFoldDB" id="A0A4R6SX37"/>
<name>A0A4R6SX37_9SPHI</name>
<keyword evidence="4" id="KW-1185">Reference proteome</keyword>
<gene>
    <name evidence="3" type="ORF">ATK78_1881</name>
</gene>
<reference evidence="3 4" key="1">
    <citation type="submission" date="2019-03" db="EMBL/GenBank/DDBJ databases">
        <title>Genomic Encyclopedia of Archaeal and Bacterial Type Strains, Phase II (KMG-II): from individual species to whole genera.</title>
        <authorList>
            <person name="Goeker M."/>
        </authorList>
    </citation>
    <scope>NUCLEOTIDE SEQUENCE [LARGE SCALE GENOMIC DNA]</scope>
    <source>
        <strain evidence="3 4">DSM 19035</strain>
    </source>
</reference>
<protein>
    <recommendedName>
        <fullName evidence="2">Putative auto-transporter adhesin head GIN domain-containing protein</fullName>
    </recommendedName>
</protein>
<dbReference type="Pfam" id="PF10988">
    <property type="entry name" value="DUF2807"/>
    <property type="match status" value="1"/>
</dbReference>
<dbReference type="Proteomes" id="UP000295620">
    <property type="component" value="Unassembled WGS sequence"/>
</dbReference>
<dbReference type="Gene3D" id="2.160.20.120">
    <property type="match status" value="1"/>
</dbReference>
<comment type="caution">
    <text evidence="3">The sequence shown here is derived from an EMBL/GenBank/DDBJ whole genome shotgun (WGS) entry which is preliminary data.</text>
</comment>
<feature type="signal peptide" evidence="1">
    <location>
        <begin position="1"/>
        <end position="31"/>
    </location>
</feature>
<keyword evidence="1" id="KW-0732">Signal</keyword>
<evidence type="ECO:0000313" key="3">
    <source>
        <dbReference type="EMBL" id="TDQ09723.1"/>
    </source>
</evidence>
<evidence type="ECO:0000259" key="2">
    <source>
        <dbReference type="Pfam" id="PF10988"/>
    </source>
</evidence>
<feature type="domain" description="Putative auto-transporter adhesin head GIN" evidence="2">
    <location>
        <begin position="47"/>
        <end position="189"/>
    </location>
</feature>